<dbReference type="SUPFAM" id="SSF51735">
    <property type="entry name" value="NAD(P)-binding Rossmann-fold domains"/>
    <property type="match status" value="1"/>
</dbReference>
<dbReference type="InterPro" id="IPR002347">
    <property type="entry name" value="SDR_fam"/>
</dbReference>
<keyword evidence="4" id="KW-1185">Reference proteome</keyword>
<dbReference type="InterPro" id="IPR036291">
    <property type="entry name" value="NAD(P)-bd_dom_sf"/>
</dbReference>
<accession>A0ABV0LS88</accession>
<reference evidence="3 4" key="1">
    <citation type="submission" date="2024-05" db="EMBL/GenBank/DDBJ databases">
        <authorList>
            <person name="Zhao H."/>
            <person name="Xu Y."/>
            <person name="Lin S."/>
            <person name="Spain J.C."/>
            <person name="Zhou N.-Y."/>
        </authorList>
    </citation>
    <scope>NUCLEOTIDE SEQUENCE [LARGE SCALE GENOMIC DNA]</scope>
    <source>
        <strain evidence="3 4">NEAU-NG30</strain>
    </source>
</reference>
<dbReference type="EMBL" id="JBDZYD010000014">
    <property type="protein sequence ID" value="MEQ0564232.1"/>
    <property type="molecule type" value="Genomic_DNA"/>
</dbReference>
<evidence type="ECO:0000313" key="3">
    <source>
        <dbReference type="EMBL" id="MEQ0564232.1"/>
    </source>
</evidence>
<keyword evidence="2" id="KW-0560">Oxidoreductase</keyword>
<dbReference type="Proteomes" id="UP001440984">
    <property type="component" value="Unassembled WGS sequence"/>
</dbReference>
<protein>
    <submittedName>
        <fullName evidence="3">SDR family oxidoreductase</fullName>
    </submittedName>
</protein>
<evidence type="ECO:0000313" key="4">
    <source>
        <dbReference type="Proteomes" id="UP001440984"/>
    </source>
</evidence>
<evidence type="ECO:0000256" key="2">
    <source>
        <dbReference type="ARBA" id="ARBA00023002"/>
    </source>
</evidence>
<gene>
    <name evidence="3" type="ORF">ABJI51_34570</name>
</gene>
<dbReference type="PANTHER" id="PTHR43639:SF1">
    <property type="entry name" value="SHORT-CHAIN DEHYDROGENASE_REDUCTASE FAMILY PROTEIN"/>
    <property type="match status" value="1"/>
</dbReference>
<organism evidence="3 4">
    <name type="scientific">Amycolatopsis melonis</name>
    <dbReference type="NCBI Taxonomy" id="3156488"/>
    <lineage>
        <taxon>Bacteria</taxon>
        <taxon>Bacillati</taxon>
        <taxon>Actinomycetota</taxon>
        <taxon>Actinomycetes</taxon>
        <taxon>Pseudonocardiales</taxon>
        <taxon>Pseudonocardiaceae</taxon>
        <taxon>Amycolatopsis</taxon>
    </lineage>
</organism>
<proteinExistence type="inferred from homology"/>
<name>A0ABV0LS88_9PSEU</name>
<dbReference type="Gene3D" id="3.40.50.720">
    <property type="entry name" value="NAD(P)-binding Rossmann-like Domain"/>
    <property type="match status" value="1"/>
</dbReference>
<dbReference type="Pfam" id="PF13561">
    <property type="entry name" value="adh_short_C2"/>
    <property type="match status" value="1"/>
</dbReference>
<dbReference type="RefSeq" id="WP_348955291.1">
    <property type="nucleotide sequence ID" value="NZ_JBDZYD010000014.1"/>
</dbReference>
<evidence type="ECO:0000256" key="1">
    <source>
        <dbReference type="ARBA" id="ARBA00006484"/>
    </source>
</evidence>
<dbReference type="PRINTS" id="PR00081">
    <property type="entry name" value="GDHRDH"/>
</dbReference>
<sequence length="249" mass="25516">MTRVAVVTGGSRGIGAAVAVEFGRLGYAVVVNYHSRRAAADAVVDAVAQAGGQGLAIAGDMRVPGDAARLVRAATESFGRIDTLVCNAATPIKQAAFADMPWEDFAAKLTGELGAAYHVTQLALPVMRKQRYGRLVFVSSGQAERPGAPGMIAHGSAKAALNTFTRYLAVEEGPHGITANVVAPGYVHTDASAAVGTEEFEAVIAARTPLRRVAEPIDIGRVIALVGGENSGFATGIVVPVDGGITLAP</sequence>
<comment type="caution">
    <text evidence="3">The sequence shown here is derived from an EMBL/GenBank/DDBJ whole genome shotgun (WGS) entry which is preliminary data.</text>
</comment>
<comment type="similarity">
    <text evidence="1">Belongs to the short-chain dehydrogenases/reductases (SDR) family.</text>
</comment>
<dbReference type="PANTHER" id="PTHR43639">
    <property type="entry name" value="OXIDOREDUCTASE, SHORT-CHAIN DEHYDROGENASE/REDUCTASE FAMILY (AFU_ORTHOLOGUE AFUA_5G02870)"/>
    <property type="match status" value="1"/>
</dbReference>